<name>A0A4Z2D0B4_SCHJA</name>
<dbReference type="Proteomes" id="UP000311919">
    <property type="component" value="Unassembled WGS sequence"/>
</dbReference>
<dbReference type="AlphaFoldDB" id="A0A4Z2D0B4"/>
<reference evidence="1 2" key="1">
    <citation type="submission" date="2019-03" db="EMBL/GenBank/DDBJ databases">
        <title>An improved genome assembly of the fluke Schistosoma japonicum.</title>
        <authorList>
            <person name="Hu W."/>
            <person name="Luo F."/>
            <person name="Yin M."/>
            <person name="Mo X."/>
            <person name="Sun C."/>
            <person name="Wu Q."/>
            <person name="Zhu B."/>
            <person name="Xiang M."/>
            <person name="Wang J."/>
            <person name="Wang Y."/>
            <person name="Zhang T."/>
            <person name="Xu B."/>
            <person name="Zheng H."/>
            <person name="Feng Z."/>
        </authorList>
    </citation>
    <scope>NUCLEOTIDE SEQUENCE [LARGE SCALE GENOMIC DNA]</scope>
    <source>
        <strain evidence="1">HuSjv2</strain>
        <tissue evidence="1">Worms</tissue>
    </source>
</reference>
<protein>
    <submittedName>
        <fullName evidence="1">Pol polyprotein</fullName>
    </submittedName>
</protein>
<proteinExistence type="predicted"/>
<keyword evidence="2" id="KW-1185">Reference proteome</keyword>
<gene>
    <name evidence="1" type="ORF">EWB00_005864</name>
</gene>
<evidence type="ECO:0000313" key="2">
    <source>
        <dbReference type="Proteomes" id="UP000311919"/>
    </source>
</evidence>
<accession>A0A4Z2D0B4</accession>
<feature type="non-terminal residue" evidence="1">
    <location>
        <position position="1"/>
    </location>
</feature>
<evidence type="ECO:0000313" key="1">
    <source>
        <dbReference type="EMBL" id="TNN09889.1"/>
    </source>
</evidence>
<sequence length="69" mass="7743">TPSALLMPMRTTGPHQQVGIDIIGPLKTTKKEIATYYKTPNCLMGFYRSLGFPLWCPTLTPLRPRPGLR</sequence>
<comment type="caution">
    <text evidence="1">The sequence shown here is derived from an EMBL/GenBank/DDBJ whole genome shotgun (WGS) entry which is preliminary data.</text>
</comment>
<feature type="non-terminal residue" evidence="1">
    <location>
        <position position="69"/>
    </location>
</feature>
<organism evidence="1 2">
    <name type="scientific">Schistosoma japonicum</name>
    <name type="common">Blood fluke</name>
    <dbReference type="NCBI Taxonomy" id="6182"/>
    <lineage>
        <taxon>Eukaryota</taxon>
        <taxon>Metazoa</taxon>
        <taxon>Spiralia</taxon>
        <taxon>Lophotrochozoa</taxon>
        <taxon>Platyhelminthes</taxon>
        <taxon>Trematoda</taxon>
        <taxon>Digenea</taxon>
        <taxon>Strigeidida</taxon>
        <taxon>Schistosomatoidea</taxon>
        <taxon>Schistosomatidae</taxon>
        <taxon>Schistosoma</taxon>
    </lineage>
</organism>
<dbReference type="EMBL" id="SKCS01000383">
    <property type="protein sequence ID" value="TNN09889.1"/>
    <property type="molecule type" value="Genomic_DNA"/>
</dbReference>